<dbReference type="KEGG" id="pbar:105427114"/>
<dbReference type="InterPro" id="IPR028009">
    <property type="entry name" value="ESCO_Acetyltransf_dom"/>
</dbReference>
<proteinExistence type="inferred from homology"/>
<evidence type="ECO:0000313" key="17">
    <source>
        <dbReference type="RefSeq" id="XP_025074072.1"/>
    </source>
</evidence>
<dbReference type="RefSeq" id="XP_025074072.1">
    <property type="nucleotide sequence ID" value="XM_025218287.1"/>
</dbReference>
<feature type="compositionally biased region" description="Low complexity" evidence="10">
    <location>
        <begin position="173"/>
        <end position="182"/>
    </location>
</feature>
<evidence type="ECO:0000256" key="8">
    <source>
        <dbReference type="ARBA" id="ARBA00023306"/>
    </source>
</evidence>
<dbReference type="InterPro" id="IPR028005">
    <property type="entry name" value="AcTrfase_ESCO_Znf_dom"/>
</dbReference>
<dbReference type="Pfam" id="PF13880">
    <property type="entry name" value="Acetyltransf_13"/>
    <property type="match status" value="1"/>
</dbReference>
<dbReference type="PANTHER" id="PTHR45884:SF2">
    <property type="entry name" value="N-ACETYLTRANSFERASE ECO"/>
    <property type="match status" value="1"/>
</dbReference>
<feature type="compositionally biased region" description="Basic residues" evidence="10">
    <location>
        <begin position="547"/>
        <end position="556"/>
    </location>
</feature>
<comment type="subcellular location">
    <subcellularLocation>
        <location evidence="1">Nucleus</location>
    </subcellularLocation>
</comment>
<evidence type="ECO:0000313" key="14">
    <source>
        <dbReference type="RefSeq" id="XP_011637005.1"/>
    </source>
</evidence>
<comment type="similarity">
    <text evidence="2">Belongs to the acetyltransferase family. ECO subfamily.</text>
</comment>
<keyword evidence="6" id="KW-0862">Zinc</keyword>
<dbReference type="RefSeq" id="XP_011637005.1">
    <property type="nucleotide sequence ID" value="XM_011638703.2"/>
</dbReference>
<dbReference type="CTD" id="38812"/>
<evidence type="ECO:0000256" key="1">
    <source>
        <dbReference type="ARBA" id="ARBA00004123"/>
    </source>
</evidence>
<dbReference type="GeneID" id="105427114"/>
<evidence type="ECO:0000256" key="3">
    <source>
        <dbReference type="ARBA" id="ARBA00022679"/>
    </source>
</evidence>
<evidence type="ECO:0000256" key="7">
    <source>
        <dbReference type="ARBA" id="ARBA00023242"/>
    </source>
</evidence>
<dbReference type="GO" id="GO:0005634">
    <property type="term" value="C:nucleus"/>
    <property type="evidence" value="ECO:0007669"/>
    <property type="project" value="UniProtKB-SubCell"/>
</dbReference>
<evidence type="ECO:0000313" key="16">
    <source>
        <dbReference type="RefSeq" id="XP_025074071.1"/>
    </source>
</evidence>
<keyword evidence="13" id="KW-1185">Reference proteome</keyword>
<feature type="region of interest" description="Disordered" evidence="10">
    <location>
        <begin position="539"/>
        <end position="565"/>
    </location>
</feature>
<keyword evidence="4" id="KW-0479">Metal-binding</keyword>
<feature type="region of interest" description="Disordered" evidence="10">
    <location>
        <begin position="145"/>
        <end position="182"/>
    </location>
</feature>
<evidence type="ECO:0000256" key="4">
    <source>
        <dbReference type="ARBA" id="ARBA00022723"/>
    </source>
</evidence>
<evidence type="ECO:0000313" key="13">
    <source>
        <dbReference type="Proteomes" id="UP000504615"/>
    </source>
</evidence>
<keyword evidence="3" id="KW-0808">Transferase</keyword>
<dbReference type="OrthoDB" id="428854at2759"/>
<name>A0A6I9W4Z1_9HYME</name>
<dbReference type="RefSeq" id="XP_025074071.1">
    <property type="nucleotide sequence ID" value="XM_025218286.1"/>
</dbReference>
<evidence type="ECO:0000256" key="2">
    <source>
        <dbReference type="ARBA" id="ARBA00005816"/>
    </source>
</evidence>
<dbReference type="GO" id="GO:0000785">
    <property type="term" value="C:chromatin"/>
    <property type="evidence" value="ECO:0007669"/>
    <property type="project" value="TreeGrafter"/>
</dbReference>
<evidence type="ECO:0000256" key="5">
    <source>
        <dbReference type="ARBA" id="ARBA00022771"/>
    </source>
</evidence>
<organism evidence="13 15">
    <name type="scientific">Pogonomyrmex barbatus</name>
    <name type="common">red harvester ant</name>
    <dbReference type="NCBI Taxonomy" id="144034"/>
    <lineage>
        <taxon>Eukaryota</taxon>
        <taxon>Metazoa</taxon>
        <taxon>Ecdysozoa</taxon>
        <taxon>Arthropoda</taxon>
        <taxon>Hexapoda</taxon>
        <taxon>Insecta</taxon>
        <taxon>Pterygota</taxon>
        <taxon>Neoptera</taxon>
        <taxon>Endopterygota</taxon>
        <taxon>Hymenoptera</taxon>
        <taxon>Apocrita</taxon>
        <taxon>Aculeata</taxon>
        <taxon>Formicoidea</taxon>
        <taxon>Formicidae</taxon>
        <taxon>Myrmicinae</taxon>
        <taxon>Pogonomyrmex</taxon>
    </lineage>
</organism>
<dbReference type="GO" id="GO:0061733">
    <property type="term" value="F:protein-lysine-acetyltransferase activity"/>
    <property type="evidence" value="ECO:0007669"/>
    <property type="project" value="TreeGrafter"/>
</dbReference>
<evidence type="ECO:0000256" key="10">
    <source>
        <dbReference type="SAM" id="MobiDB-lite"/>
    </source>
</evidence>
<evidence type="ECO:0000256" key="9">
    <source>
        <dbReference type="ARBA" id="ARBA00023315"/>
    </source>
</evidence>
<reference evidence="14 15" key="1">
    <citation type="submission" date="2025-04" db="UniProtKB">
        <authorList>
            <consortium name="RefSeq"/>
        </authorList>
    </citation>
    <scope>IDENTIFICATION</scope>
</reference>
<evidence type="ECO:0000259" key="11">
    <source>
        <dbReference type="Pfam" id="PF13878"/>
    </source>
</evidence>
<dbReference type="GO" id="GO:0007064">
    <property type="term" value="P:mitotic sister chromatid cohesion"/>
    <property type="evidence" value="ECO:0007669"/>
    <property type="project" value="TreeGrafter"/>
</dbReference>
<keyword evidence="5" id="KW-0863">Zinc-finger</keyword>
<evidence type="ECO:0000259" key="12">
    <source>
        <dbReference type="Pfam" id="PF13880"/>
    </source>
</evidence>
<dbReference type="PANTHER" id="PTHR45884">
    <property type="entry name" value="N-ACETYLTRANSFERASE ECO"/>
    <property type="match status" value="1"/>
</dbReference>
<dbReference type="Proteomes" id="UP000504615">
    <property type="component" value="Unplaced"/>
</dbReference>
<feature type="domain" description="N-acetyltransferase ESCO acetyl-transferase" evidence="12">
    <location>
        <begin position="868"/>
        <end position="933"/>
    </location>
</feature>
<keyword evidence="8" id="KW-0131">Cell cycle</keyword>
<protein>
    <submittedName>
        <fullName evidence="14 15">N-acetyltransferase ESCO2 isoform X1</fullName>
    </submittedName>
</protein>
<gene>
    <name evidence="14 15 16 17" type="primary">LOC105427114</name>
</gene>
<sequence length="964" mass="109570">MMELIDVLGPRLQRQRLYMVSMLNISINQGYFSLHGSSHFCVLTALPHWCSSRNRKYVKINDVIEFKAVLLECTTLYIGTLFVVLTVLGGNKGTHPLMQIAILIIYLKMSIDDDQGMLLCTPRRAQKCLFATSNDKSDKRTIIPSVEQIEDNKESSEDSDLGPMSPLALTDQSPSLSNSSLSSSGREFISPFATPEKSLTYSPSLSWDRLRFNMQEHMSPFTALKMVTKAARYSPRCKLFNDRSSKSLPATPNKNVEPLMPQHLTKIVEQTNEIIPETPQRNFATEIQNQNITETPRKGRTPERQITPSISISKTVPLPKLHKRKFSIEISKDFSPEQKENTLKRHARDQSAGKPTKLAKLFKADDASVPRARASLFQERRNECSSLKNFSLSTKMFYSGNIKSERPFSNFRNSDVKRRRTLPPQSNIKHSSLRKRKYGRINAGVCHGIKKPKPKVNIETLKKKEQQNLAPSTNKSSSMEEALSMKMNTIVEKPLSPMIDETKRFFKTNRTIRLNHAATVTVNNKIKLKVTDGKIILKENQNQKRIPSTKKDHKQKSSPVDVPLDATDLTVDEPEVETLLQQDKVDDLLKILEDDWSNDDYDTMGTLTDTVNAVSPLKSTTTKILSKDMIMSPATELSNMTSTMNIKDAPLKSFQNLSLDNTNNNKKETEKENAKKKYFPLFTKGYSVPDNIFEETNNANTTKATKKSMQWQLSAKGGGAEDQYQLDAGQKHFGATQCQECNVVYQLGNPEDENAHLNYHNSIRILKFQGWKNERVISEDPFTSSRIILIEPHDPKQHWKKVLEILTVVDRDLGLTDMNISEYQNKNIFLYIREKTILGVLVAEHIEKAFRIIPELIELNCCTDESTPTKCGINVVWTAMSHRKQGIATKLVDTLRTKFFYGYVMSMDDIAFSIPTPGGKIFAEKYTKTRSFKNGQLLNQVIRQILEADFSYMIELNVLHPEAM</sequence>
<dbReference type="Pfam" id="PF13878">
    <property type="entry name" value="zf-C2H2_3"/>
    <property type="match status" value="1"/>
</dbReference>
<dbReference type="RefSeq" id="XP_011637006.1">
    <property type="nucleotide sequence ID" value="XM_011638704.1"/>
</dbReference>
<dbReference type="GO" id="GO:0008270">
    <property type="term" value="F:zinc ion binding"/>
    <property type="evidence" value="ECO:0007669"/>
    <property type="project" value="UniProtKB-KW"/>
</dbReference>
<keyword evidence="7" id="KW-0539">Nucleus</keyword>
<evidence type="ECO:0000256" key="6">
    <source>
        <dbReference type="ARBA" id="ARBA00022833"/>
    </source>
</evidence>
<feature type="domain" description="N-acetyltransferase ESCO zinc-finger" evidence="11">
    <location>
        <begin position="723"/>
        <end position="761"/>
    </location>
</feature>
<keyword evidence="9" id="KW-0012">Acyltransferase</keyword>
<accession>A0A6I9W4Z1</accession>
<dbReference type="AlphaFoldDB" id="A0A6I9W4Z1"/>
<evidence type="ECO:0000313" key="15">
    <source>
        <dbReference type="RefSeq" id="XP_011637006.1"/>
    </source>
</evidence>